<evidence type="ECO:0008006" key="4">
    <source>
        <dbReference type="Google" id="ProtNLM"/>
    </source>
</evidence>
<feature type="transmembrane region" description="Helical" evidence="1">
    <location>
        <begin position="61"/>
        <end position="83"/>
    </location>
</feature>
<evidence type="ECO:0000313" key="2">
    <source>
        <dbReference type="EMBL" id="MFC6236386.1"/>
    </source>
</evidence>
<dbReference type="RefSeq" id="WP_386763432.1">
    <property type="nucleotide sequence ID" value="NZ_JBHSTI010000002.1"/>
</dbReference>
<sequence>MHIDVETSTPPVPTASRRMDAIGRAVSGAGAVLAAAALVVLGERITATDGAGLGAQLVDQAGAIVLAATLAVYAAAALSVAVVRVSRTVRGPAGAVVGHAGCAVAVLLALYYGSFAAGSLVGADLLTTPGAASGEAALVAANMVEFGRYAVGFALVLAVAVAFRRIPRWLSISAFVMVVLAATPVTAWVAAILIPAWLGTAGALVTPVEAR</sequence>
<gene>
    <name evidence="2" type="ORF">ACFQGU_00730</name>
</gene>
<organism evidence="2 3">
    <name type="scientific">Longivirga aurantiaca</name>
    <dbReference type="NCBI Taxonomy" id="1837743"/>
    <lineage>
        <taxon>Bacteria</taxon>
        <taxon>Bacillati</taxon>
        <taxon>Actinomycetota</taxon>
        <taxon>Actinomycetes</taxon>
        <taxon>Sporichthyales</taxon>
        <taxon>Sporichthyaceae</taxon>
        <taxon>Longivirga</taxon>
    </lineage>
</organism>
<evidence type="ECO:0000256" key="1">
    <source>
        <dbReference type="SAM" id="Phobius"/>
    </source>
</evidence>
<dbReference type="EMBL" id="JBHSTI010000002">
    <property type="protein sequence ID" value="MFC6236386.1"/>
    <property type="molecule type" value="Genomic_DNA"/>
</dbReference>
<comment type="caution">
    <text evidence="2">The sequence shown here is derived from an EMBL/GenBank/DDBJ whole genome shotgun (WGS) entry which is preliminary data.</text>
</comment>
<feature type="transmembrane region" description="Helical" evidence="1">
    <location>
        <begin position="21"/>
        <end position="41"/>
    </location>
</feature>
<accession>A0ABW1SVU7</accession>
<protein>
    <recommendedName>
        <fullName evidence="4">DUF4386 family protein</fullName>
    </recommendedName>
</protein>
<keyword evidence="1" id="KW-0472">Membrane</keyword>
<keyword evidence="1" id="KW-1133">Transmembrane helix</keyword>
<feature type="transmembrane region" description="Helical" evidence="1">
    <location>
        <begin position="175"/>
        <end position="198"/>
    </location>
</feature>
<reference evidence="3" key="1">
    <citation type="journal article" date="2019" name="Int. J. Syst. Evol. Microbiol.">
        <title>The Global Catalogue of Microorganisms (GCM) 10K type strain sequencing project: providing services to taxonomists for standard genome sequencing and annotation.</title>
        <authorList>
            <consortium name="The Broad Institute Genomics Platform"/>
            <consortium name="The Broad Institute Genome Sequencing Center for Infectious Disease"/>
            <person name="Wu L."/>
            <person name="Ma J."/>
        </authorList>
    </citation>
    <scope>NUCLEOTIDE SEQUENCE [LARGE SCALE GENOMIC DNA]</scope>
    <source>
        <strain evidence="3">CGMCC 4.7317</strain>
    </source>
</reference>
<keyword evidence="1" id="KW-0812">Transmembrane</keyword>
<dbReference type="Proteomes" id="UP001596138">
    <property type="component" value="Unassembled WGS sequence"/>
</dbReference>
<feature type="transmembrane region" description="Helical" evidence="1">
    <location>
        <begin position="146"/>
        <end position="163"/>
    </location>
</feature>
<proteinExistence type="predicted"/>
<feature type="transmembrane region" description="Helical" evidence="1">
    <location>
        <begin position="95"/>
        <end position="113"/>
    </location>
</feature>
<evidence type="ECO:0000313" key="3">
    <source>
        <dbReference type="Proteomes" id="UP001596138"/>
    </source>
</evidence>
<keyword evidence="3" id="KW-1185">Reference proteome</keyword>
<name>A0ABW1SVU7_9ACTN</name>